<protein>
    <submittedName>
        <fullName evidence="2">Uncharacterized protein</fullName>
    </submittedName>
</protein>
<evidence type="ECO:0000256" key="1">
    <source>
        <dbReference type="SAM" id="MobiDB-lite"/>
    </source>
</evidence>
<dbReference type="AlphaFoldDB" id="D2A6H7"/>
<reference evidence="2 3" key="1">
    <citation type="journal article" date="2008" name="Nature">
        <title>The genome of the model beetle and pest Tribolium castaneum.</title>
        <authorList>
            <consortium name="Tribolium Genome Sequencing Consortium"/>
            <person name="Richards S."/>
            <person name="Gibbs R.A."/>
            <person name="Weinstock G.M."/>
            <person name="Brown S.J."/>
            <person name="Denell R."/>
            <person name="Beeman R.W."/>
            <person name="Gibbs R."/>
            <person name="Beeman R.W."/>
            <person name="Brown S.J."/>
            <person name="Bucher G."/>
            <person name="Friedrich M."/>
            <person name="Grimmelikhuijzen C.J."/>
            <person name="Klingler M."/>
            <person name="Lorenzen M."/>
            <person name="Richards S."/>
            <person name="Roth S."/>
            <person name="Schroder R."/>
            <person name="Tautz D."/>
            <person name="Zdobnov E.M."/>
            <person name="Muzny D."/>
            <person name="Gibbs R.A."/>
            <person name="Weinstock G.M."/>
            <person name="Attaway T."/>
            <person name="Bell S."/>
            <person name="Buhay C.J."/>
            <person name="Chandrabose M.N."/>
            <person name="Chavez D."/>
            <person name="Clerk-Blankenburg K.P."/>
            <person name="Cree A."/>
            <person name="Dao M."/>
            <person name="Davis C."/>
            <person name="Chacko J."/>
            <person name="Dinh H."/>
            <person name="Dugan-Rocha S."/>
            <person name="Fowler G."/>
            <person name="Garner T.T."/>
            <person name="Garnes J."/>
            <person name="Gnirke A."/>
            <person name="Hawes A."/>
            <person name="Hernandez J."/>
            <person name="Hines S."/>
            <person name="Holder M."/>
            <person name="Hume J."/>
            <person name="Jhangiani S.N."/>
            <person name="Joshi V."/>
            <person name="Khan Z.M."/>
            <person name="Jackson L."/>
            <person name="Kovar C."/>
            <person name="Kowis A."/>
            <person name="Lee S."/>
            <person name="Lewis L.R."/>
            <person name="Margolis J."/>
            <person name="Morgan M."/>
            <person name="Nazareth L.V."/>
            <person name="Nguyen N."/>
            <person name="Okwuonu G."/>
            <person name="Parker D."/>
            <person name="Richards S."/>
            <person name="Ruiz S.J."/>
            <person name="Santibanez J."/>
            <person name="Savard J."/>
            <person name="Scherer S.E."/>
            <person name="Schneider B."/>
            <person name="Sodergren E."/>
            <person name="Tautz D."/>
            <person name="Vattahil S."/>
            <person name="Villasana D."/>
            <person name="White C.S."/>
            <person name="Wright R."/>
            <person name="Park Y."/>
            <person name="Beeman R.W."/>
            <person name="Lord J."/>
            <person name="Oppert B."/>
            <person name="Lorenzen M."/>
            <person name="Brown S."/>
            <person name="Wang L."/>
            <person name="Savard J."/>
            <person name="Tautz D."/>
            <person name="Richards S."/>
            <person name="Weinstock G."/>
            <person name="Gibbs R.A."/>
            <person name="Liu Y."/>
            <person name="Worley K."/>
            <person name="Weinstock G."/>
            <person name="Elsik C.G."/>
            <person name="Reese J.T."/>
            <person name="Elhaik E."/>
            <person name="Landan G."/>
            <person name="Graur D."/>
            <person name="Arensburger P."/>
            <person name="Atkinson P."/>
            <person name="Beeman R.W."/>
            <person name="Beidler J."/>
            <person name="Brown S.J."/>
            <person name="Demuth J.P."/>
            <person name="Drury D.W."/>
            <person name="Du Y.Z."/>
            <person name="Fujiwara H."/>
            <person name="Lorenzen M."/>
            <person name="Maselli V."/>
            <person name="Osanai M."/>
            <person name="Park Y."/>
            <person name="Robertson H.M."/>
            <person name="Tu Z."/>
            <person name="Wang J.J."/>
            <person name="Wang S."/>
            <person name="Richards S."/>
            <person name="Song H."/>
            <person name="Zhang L."/>
            <person name="Sodergren E."/>
            <person name="Werner D."/>
            <person name="Stanke M."/>
            <person name="Morgenstern B."/>
            <person name="Solovyev V."/>
            <person name="Kosarev P."/>
            <person name="Brown G."/>
            <person name="Chen H.C."/>
            <person name="Ermolaeva O."/>
            <person name="Hlavina W."/>
            <person name="Kapustin Y."/>
            <person name="Kiryutin B."/>
            <person name="Kitts P."/>
            <person name="Maglott D."/>
            <person name="Pruitt K."/>
            <person name="Sapojnikov V."/>
            <person name="Souvorov A."/>
            <person name="Mackey A.J."/>
            <person name="Waterhouse R.M."/>
            <person name="Wyder S."/>
            <person name="Zdobnov E.M."/>
            <person name="Zdobnov E.M."/>
            <person name="Wyder S."/>
            <person name="Kriventseva E.V."/>
            <person name="Kadowaki T."/>
            <person name="Bork P."/>
            <person name="Aranda M."/>
            <person name="Bao R."/>
            <person name="Beermann A."/>
            <person name="Berns N."/>
            <person name="Bolognesi R."/>
            <person name="Bonneton F."/>
            <person name="Bopp D."/>
            <person name="Brown S.J."/>
            <person name="Bucher G."/>
            <person name="Butts T."/>
            <person name="Chaumot A."/>
            <person name="Denell R.E."/>
            <person name="Ferrier D.E."/>
            <person name="Friedrich M."/>
            <person name="Gordon C.M."/>
            <person name="Jindra M."/>
            <person name="Klingler M."/>
            <person name="Lan Q."/>
            <person name="Lattorff H.M."/>
            <person name="Laudet V."/>
            <person name="von Levetsow C."/>
            <person name="Liu Z."/>
            <person name="Lutz R."/>
            <person name="Lynch J.A."/>
            <person name="da Fonseca R.N."/>
            <person name="Posnien N."/>
            <person name="Reuter R."/>
            <person name="Roth S."/>
            <person name="Savard J."/>
            <person name="Schinko J.B."/>
            <person name="Schmitt C."/>
            <person name="Schoppmeier M."/>
            <person name="Schroder R."/>
            <person name="Shippy T.D."/>
            <person name="Simonnet F."/>
            <person name="Marques-Souza H."/>
            <person name="Tautz D."/>
            <person name="Tomoyasu Y."/>
            <person name="Trauner J."/>
            <person name="Van der Zee M."/>
            <person name="Vervoort M."/>
            <person name="Wittkopp N."/>
            <person name="Wimmer E.A."/>
            <person name="Yang X."/>
            <person name="Jones A.K."/>
            <person name="Sattelle D.B."/>
            <person name="Ebert P.R."/>
            <person name="Nelson D."/>
            <person name="Scott J.G."/>
            <person name="Beeman R.W."/>
            <person name="Muthukrishnan S."/>
            <person name="Kramer K.J."/>
            <person name="Arakane Y."/>
            <person name="Beeman R.W."/>
            <person name="Zhu Q."/>
            <person name="Hogenkamp D."/>
            <person name="Dixit R."/>
            <person name="Oppert B."/>
            <person name="Jiang H."/>
            <person name="Zou Z."/>
            <person name="Marshall J."/>
            <person name="Elpidina E."/>
            <person name="Vinokurov K."/>
            <person name="Oppert C."/>
            <person name="Zou Z."/>
            <person name="Evans J."/>
            <person name="Lu Z."/>
            <person name="Zhao P."/>
            <person name="Sumathipala N."/>
            <person name="Altincicek B."/>
            <person name="Vilcinskas A."/>
            <person name="Williams M."/>
            <person name="Hultmark D."/>
            <person name="Hetru C."/>
            <person name="Jiang H."/>
            <person name="Grimmelikhuijzen C.J."/>
            <person name="Hauser F."/>
            <person name="Cazzamali G."/>
            <person name="Williamson M."/>
            <person name="Park Y."/>
            <person name="Li B."/>
            <person name="Tanaka Y."/>
            <person name="Predel R."/>
            <person name="Neupert S."/>
            <person name="Schachtner J."/>
            <person name="Verleyen P."/>
            <person name="Raible F."/>
            <person name="Bork P."/>
            <person name="Friedrich M."/>
            <person name="Walden K.K."/>
            <person name="Robertson H.M."/>
            <person name="Angeli S."/>
            <person name="Foret S."/>
            <person name="Bucher G."/>
            <person name="Schuetz S."/>
            <person name="Maleszka R."/>
            <person name="Wimmer E.A."/>
            <person name="Beeman R.W."/>
            <person name="Lorenzen M."/>
            <person name="Tomoyasu Y."/>
            <person name="Miller S.C."/>
            <person name="Grossmann D."/>
            <person name="Bucher G."/>
        </authorList>
    </citation>
    <scope>NUCLEOTIDE SEQUENCE [LARGE SCALE GENOMIC DNA]</scope>
    <source>
        <strain evidence="2 3">Georgia GA2</strain>
    </source>
</reference>
<dbReference type="HOGENOM" id="CLU_2690994_0_0_1"/>
<dbReference type="PhylomeDB" id="D2A6H7"/>
<reference evidence="2 3" key="2">
    <citation type="journal article" date="2010" name="Nucleic Acids Res.">
        <title>BeetleBase in 2010: revisions to provide comprehensive genomic information for Tribolium castaneum.</title>
        <authorList>
            <person name="Kim H.S."/>
            <person name="Murphy T."/>
            <person name="Xia J."/>
            <person name="Caragea D."/>
            <person name="Park Y."/>
            <person name="Beeman R.W."/>
            <person name="Lorenzen M.D."/>
            <person name="Butcher S."/>
            <person name="Manak J.R."/>
            <person name="Brown S.J."/>
        </authorList>
    </citation>
    <scope>NUCLEOTIDE SEQUENCE [LARGE SCALE GENOMIC DNA]</scope>
    <source>
        <strain evidence="2 3">Georgia GA2</strain>
    </source>
</reference>
<feature type="compositionally biased region" description="Basic and acidic residues" evidence="1">
    <location>
        <begin position="34"/>
        <end position="45"/>
    </location>
</feature>
<name>D2A6H7_TRICA</name>
<proteinExistence type="predicted"/>
<accession>D2A6H7</accession>
<dbReference type="Proteomes" id="UP000007266">
    <property type="component" value="Linkage group 6"/>
</dbReference>
<evidence type="ECO:0000313" key="3">
    <source>
        <dbReference type="Proteomes" id="UP000007266"/>
    </source>
</evidence>
<keyword evidence="3" id="KW-1185">Reference proteome</keyword>
<evidence type="ECO:0000313" key="2">
    <source>
        <dbReference type="EMBL" id="EFA04918.1"/>
    </source>
</evidence>
<sequence>MEGIFREPGRHNRATRIRIKGWFVQRRRGNEEERVGSFKEEEGTKRSGLVRSKKKRERRRSGITVIFECLPDIQ</sequence>
<organism evidence="2 3">
    <name type="scientific">Tribolium castaneum</name>
    <name type="common">Red flour beetle</name>
    <dbReference type="NCBI Taxonomy" id="7070"/>
    <lineage>
        <taxon>Eukaryota</taxon>
        <taxon>Metazoa</taxon>
        <taxon>Ecdysozoa</taxon>
        <taxon>Arthropoda</taxon>
        <taxon>Hexapoda</taxon>
        <taxon>Insecta</taxon>
        <taxon>Pterygota</taxon>
        <taxon>Neoptera</taxon>
        <taxon>Endopterygota</taxon>
        <taxon>Coleoptera</taxon>
        <taxon>Polyphaga</taxon>
        <taxon>Cucujiformia</taxon>
        <taxon>Tenebrionidae</taxon>
        <taxon>Tenebrionidae incertae sedis</taxon>
        <taxon>Tribolium</taxon>
    </lineage>
</organism>
<gene>
    <name evidence="2" type="primary">GLEAN_14983</name>
    <name evidence="2" type="ORF">TcasGA2_TC014983</name>
</gene>
<dbReference type="InParanoid" id="D2A6H7"/>
<dbReference type="EMBL" id="KQ971348">
    <property type="protein sequence ID" value="EFA04918.1"/>
    <property type="molecule type" value="Genomic_DNA"/>
</dbReference>
<feature type="region of interest" description="Disordered" evidence="1">
    <location>
        <begin position="34"/>
        <end position="58"/>
    </location>
</feature>